<dbReference type="GO" id="GO:0006798">
    <property type="term" value="P:polyphosphate catabolic process"/>
    <property type="evidence" value="ECO:0007669"/>
    <property type="project" value="TreeGrafter"/>
</dbReference>
<feature type="compositionally biased region" description="Basic and acidic residues" evidence="1">
    <location>
        <begin position="259"/>
        <end position="305"/>
    </location>
</feature>
<name>A0A428RQI5_9HYPO</name>
<dbReference type="InterPro" id="IPR050126">
    <property type="entry name" value="Ap4A_hydrolase"/>
</dbReference>
<dbReference type="PANTHER" id="PTHR42850:SF4">
    <property type="entry name" value="ZINC-DEPENDENT ENDOPOLYPHOSPHATASE"/>
    <property type="match status" value="1"/>
</dbReference>
<evidence type="ECO:0000256" key="1">
    <source>
        <dbReference type="SAM" id="MobiDB-lite"/>
    </source>
</evidence>
<protein>
    <recommendedName>
        <fullName evidence="2">Calcineurin-like phosphoesterase domain-containing protein</fullName>
    </recommendedName>
</protein>
<dbReference type="GO" id="GO:0000298">
    <property type="term" value="F:endopolyphosphatase activity"/>
    <property type="evidence" value="ECO:0007669"/>
    <property type="project" value="TreeGrafter"/>
</dbReference>
<dbReference type="PANTHER" id="PTHR42850">
    <property type="entry name" value="METALLOPHOSPHOESTERASE"/>
    <property type="match status" value="1"/>
</dbReference>
<evidence type="ECO:0000313" key="3">
    <source>
        <dbReference type="EMBL" id="RSL79835.1"/>
    </source>
</evidence>
<feature type="region of interest" description="Disordered" evidence="1">
    <location>
        <begin position="259"/>
        <end position="329"/>
    </location>
</feature>
<organism evidence="3 4">
    <name type="scientific">Fusarium floridanum</name>
    <dbReference type="NCBI Taxonomy" id="1325733"/>
    <lineage>
        <taxon>Eukaryota</taxon>
        <taxon>Fungi</taxon>
        <taxon>Dikarya</taxon>
        <taxon>Ascomycota</taxon>
        <taxon>Pezizomycotina</taxon>
        <taxon>Sordariomycetes</taxon>
        <taxon>Hypocreomycetidae</taxon>
        <taxon>Hypocreales</taxon>
        <taxon>Nectriaceae</taxon>
        <taxon>Fusarium</taxon>
        <taxon>Fusarium solani species complex</taxon>
    </lineage>
</organism>
<feature type="domain" description="Calcineurin-like phosphoesterase" evidence="2">
    <location>
        <begin position="91"/>
        <end position="255"/>
    </location>
</feature>
<dbReference type="InterPro" id="IPR029052">
    <property type="entry name" value="Metallo-depent_PP-like"/>
</dbReference>
<evidence type="ECO:0000259" key="2">
    <source>
        <dbReference type="Pfam" id="PF00149"/>
    </source>
</evidence>
<dbReference type="SUPFAM" id="SSF56300">
    <property type="entry name" value="Metallo-dependent phosphatases"/>
    <property type="match status" value="1"/>
</dbReference>
<sequence length="427" mass="48594">MAIMITARQRRLLVLLSTAFFVFSVFYCCSRLVSLSMPHDDKTKYDLPQVEISRADNPMSYGMYNRPAYDGIDLVRNLPSEYIPTKANGRRLVVIGDIHGMLDPFEKLLKRITFDPKRDHIVAVGDMVNKGPKTPDLINRLMELKASAVRGNHEDRVILAWAALNAQQGVQAYLDSEAEAKRRGEDEDLKTARSLNEAQMNWLRNLPVILSAEPMSLFIVHAGLVPGVPVHQQDPWAVMNMRTLRFPRAEFRIKEIEKKRKQEEKKKKQELEKQQEEEKKQKELEKQLAQEMKKPEEKLPKRDESSSEEEAAVLVPRAQPNPAASAGDPALELLSSDRDVWIPVNDRGGEQWSDLWNAEQRKLPAIERRSIIYGHDAKLGYKEDTYTFGLDSGCVKGNALTALVIQGTEDGGWKPLTFQVSCKKGWF</sequence>
<dbReference type="EMBL" id="NKCL01000162">
    <property type="protein sequence ID" value="RSL79835.1"/>
    <property type="molecule type" value="Genomic_DNA"/>
</dbReference>
<dbReference type="GO" id="GO:0016791">
    <property type="term" value="F:phosphatase activity"/>
    <property type="evidence" value="ECO:0007669"/>
    <property type="project" value="TreeGrafter"/>
</dbReference>
<dbReference type="Pfam" id="PF00149">
    <property type="entry name" value="Metallophos"/>
    <property type="match status" value="1"/>
</dbReference>
<dbReference type="Gene3D" id="3.60.21.10">
    <property type="match status" value="1"/>
</dbReference>
<evidence type="ECO:0000313" key="4">
    <source>
        <dbReference type="Proteomes" id="UP000287972"/>
    </source>
</evidence>
<dbReference type="AlphaFoldDB" id="A0A428RQI5"/>
<dbReference type="GO" id="GO:0005737">
    <property type="term" value="C:cytoplasm"/>
    <property type="evidence" value="ECO:0007669"/>
    <property type="project" value="TreeGrafter"/>
</dbReference>
<proteinExistence type="predicted"/>
<comment type="caution">
    <text evidence="3">The sequence shown here is derived from an EMBL/GenBank/DDBJ whole genome shotgun (WGS) entry which is preliminary data.</text>
</comment>
<dbReference type="InterPro" id="IPR004843">
    <property type="entry name" value="Calcineurin-like_PHP"/>
</dbReference>
<dbReference type="Proteomes" id="UP000287972">
    <property type="component" value="Unassembled WGS sequence"/>
</dbReference>
<accession>A0A428RQI5</accession>
<reference evidence="3 4" key="1">
    <citation type="submission" date="2017-06" db="EMBL/GenBank/DDBJ databases">
        <title>Comparative genomic analysis of Ambrosia Fusariam Clade fungi.</title>
        <authorList>
            <person name="Stajich J.E."/>
            <person name="Carrillo J."/>
            <person name="Kijimoto T."/>
            <person name="Eskalen A."/>
            <person name="O'Donnell K."/>
            <person name="Kasson M."/>
        </authorList>
    </citation>
    <scope>NUCLEOTIDE SEQUENCE [LARGE SCALE GENOMIC DNA]</scope>
    <source>
        <strain evidence="3 4">NRRL62606</strain>
    </source>
</reference>
<keyword evidence="4" id="KW-1185">Reference proteome</keyword>
<gene>
    <name evidence="3" type="ORF">CEP51_007034</name>
</gene>